<evidence type="ECO:0000313" key="5">
    <source>
        <dbReference type="EMBL" id="TYO94478.1"/>
    </source>
</evidence>
<sequence>MKNLSNLILSNEDWLVNRLIYYAKARNYTKYTSTLKEAWRVSIASLTDTIISVLHHYDSPLELEPDHDYAGDPVAAYGILQAKKHRMRGVTLAMFLGLFKCYRQSYLDLIIETKFEQKIAQYYLLFINRIFDRIEIGICSEWAGENDNNNILGDLQEGNRLIVNEKNKYLTLCESIPSPIFLLDKNNQIDYMNYFASVLFNNSHTPGANYYNPKQVPEALPWLADELNCFAAGDKPQMLFEKRLGTSEGILFFEIKMKRMLDVSGKFTGTIIIMNDITERKRTENLLQASYDELYRIFNTAGDGMWIIDKDFNVLKVNATFTSLTGIKQEDAIGRKCYEVFSGSKCGTPECTLMRILSGEGTIRHEVMKRRRDGKLLKLIITANPFHSPDGQLTGIVVDYKDISKRKQVEENLFQEKERLTITLNSIGDGVMAVNREGRVTLLNPVAETLTGYSETEALGQPVEEVFEIVHEETGEPVTNPVYKALDTGQIMALANHTALIARSGTRTPIADSAAPIKDNTGKIVGAILVFRDVTKQKQNEKLLKKYQILFQSARDIILFVRTDGLIIEANEAAVQAYGYTKEELLHTSIYDLRADQNVSLINSQMEKARTSGILFETQHKRKDGSVFAVEVSSRGVVIGSEQVLLSIIRDITERKLAEEALCKSENMYRAIFETTASAKIIIEGDGTISLANKEFEKLSGYSKAELEGTKKWMDFVKPDDLQRMYKYHIMRRVDPGSAPNNYEFKFVNRYGMVKDILMSVDMIPETNQSVASMLNITTRKENERKLAYVSLHDALTGLYNRSYFEQEMQRLEKEKISPVGIILCDVDGLKLFNDTLGHKAGDKILKSAAGVLKNSFRKEDIIARIGGDEFAVLLPHCTEQNIKNTISRIEKAIEKHNKYNQERHLSMSMGFAISHEAELNLNDLFKEADNNMYRQKLYHSQSSRSAIVNALMKALEARDYITEGHADRLQTFVSRLAVEIGLPEHKITSLRLLAQFHDIGKVGIPDRILLKEGPLTPEEYTEMQRHCEIGYRIAQSAPDLNHIADWILKHHEWWNGNGYPLGLKGEEIPLECRILAIADAFDAMTSDRPYRKAMTQGEALKELKKCAGIQFDPELVDKFMLCINGKNCDRTFSS</sequence>
<dbReference type="NCBIfam" id="TIGR00254">
    <property type="entry name" value="GGDEF"/>
    <property type="match status" value="1"/>
</dbReference>
<organism evidence="5 6">
    <name type="scientific">Desulfallas thermosapovorans DSM 6562</name>
    <dbReference type="NCBI Taxonomy" id="1121431"/>
    <lineage>
        <taxon>Bacteria</taxon>
        <taxon>Bacillati</taxon>
        <taxon>Bacillota</taxon>
        <taxon>Clostridia</taxon>
        <taxon>Eubacteriales</taxon>
        <taxon>Desulfallaceae</taxon>
        <taxon>Desulfallas</taxon>
    </lineage>
</organism>
<dbReference type="PROSITE" id="PS50113">
    <property type="entry name" value="PAC"/>
    <property type="match status" value="4"/>
</dbReference>
<dbReference type="InterPro" id="IPR001610">
    <property type="entry name" value="PAC"/>
</dbReference>
<dbReference type="InterPro" id="IPR013655">
    <property type="entry name" value="PAS_fold_3"/>
</dbReference>
<protein>
    <submittedName>
        <fullName evidence="5">PAS domain S-box-containing protein/diguanylate cyclase (GGDEF)-like protein</fullName>
    </submittedName>
</protein>
<dbReference type="SMART" id="SM00086">
    <property type="entry name" value="PAC"/>
    <property type="match status" value="4"/>
</dbReference>
<dbReference type="SMART" id="SM00471">
    <property type="entry name" value="HDc"/>
    <property type="match status" value="1"/>
</dbReference>
<dbReference type="CDD" id="cd01949">
    <property type="entry name" value="GGDEF"/>
    <property type="match status" value="1"/>
</dbReference>
<dbReference type="GO" id="GO:0006355">
    <property type="term" value="P:regulation of DNA-templated transcription"/>
    <property type="evidence" value="ECO:0007669"/>
    <property type="project" value="InterPro"/>
</dbReference>
<dbReference type="SMART" id="SM00267">
    <property type="entry name" value="GGDEF"/>
    <property type="match status" value="1"/>
</dbReference>
<reference evidence="5 6" key="1">
    <citation type="submission" date="2019-07" db="EMBL/GenBank/DDBJ databases">
        <title>Genomic Encyclopedia of Type Strains, Phase I: the one thousand microbial genomes (KMG-I) project.</title>
        <authorList>
            <person name="Kyrpides N."/>
        </authorList>
    </citation>
    <scope>NUCLEOTIDE SEQUENCE [LARGE SCALE GENOMIC DNA]</scope>
    <source>
        <strain evidence="5 6">DSM 6562</strain>
    </source>
</reference>
<evidence type="ECO:0000259" key="4">
    <source>
        <dbReference type="PROSITE" id="PS51832"/>
    </source>
</evidence>
<evidence type="ECO:0000313" key="6">
    <source>
        <dbReference type="Proteomes" id="UP000323166"/>
    </source>
</evidence>
<dbReference type="SUPFAM" id="SSF109604">
    <property type="entry name" value="HD-domain/PDEase-like"/>
    <property type="match status" value="1"/>
</dbReference>
<dbReference type="PANTHER" id="PTHR44757">
    <property type="entry name" value="DIGUANYLATE CYCLASE DGCP"/>
    <property type="match status" value="1"/>
</dbReference>
<name>A0A5S4ZPB5_9FIRM</name>
<dbReference type="Gene3D" id="3.30.70.270">
    <property type="match status" value="1"/>
</dbReference>
<dbReference type="Pfam" id="PF00989">
    <property type="entry name" value="PAS"/>
    <property type="match status" value="1"/>
</dbReference>
<feature type="domain" description="PAS" evidence="1">
    <location>
        <begin position="665"/>
        <end position="737"/>
    </location>
</feature>
<dbReference type="InterPro" id="IPR000014">
    <property type="entry name" value="PAS"/>
</dbReference>
<dbReference type="Pfam" id="PF08447">
    <property type="entry name" value="PAS_3"/>
    <property type="match status" value="1"/>
</dbReference>
<dbReference type="SUPFAM" id="SSF55785">
    <property type="entry name" value="PYP-like sensor domain (PAS domain)"/>
    <property type="match status" value="5"/>
</dbReference>
<feature type="domain" description="PAC" evidence="2">
    <location>
        <begin position="238"/>
        <end position="289"/>
    </location>
</feature>
<dbReference type="Pfam" id="PF13426">
    <property type="entry name" value="PAS_9"/>
    <property type="match status" value="1"/>
</dbReference>
<evidence type="ECO:0000259" key="2">
    <source>
        <dbReference type="PROSITE" id="PS50113"/>
    </source>
</evidence>
<proteinExistence type="predicted"/>
<accession>A0A5S4ZPB5</accession>
<dbReference type="PANTHER" id="PTHR44757:SF2">
    <property type="entry name" value="BIOFILM ARCHITECTURE MAINTENANCE PROTEIN MBAA"/>
    <property type="match status" value="1"/>
</dbReference>
<dbReference type="Pfam" id="PF00990">
    <property type="entry name" value="GGDEF"/>
    <property type="match status" value="1"/>
</dbReference>
<dbReference type="InterPro" id="IPR000160">
    <property type="entry name" value="GGDEF_dom"/>
</dbReference>
<dbReference type="InterPro" id="IPR013767">
    <property type="entry name" value="PAS_fold"/>
</dbReference>
<dbReference type="PROSITE" id="PS51832">
    <property type="entry name" value="HD_GYP"/>
    <property type="match status" value="1"/>
</dbReference>
<feature type="domain" description="PAS" evidence="1">
    <location>
        <begin position="290"/>
        <end position="335"/>
    </location>
</feature>
<feature type="domain" description="HD-GYP" evidence="4">
    <location>
        <begin position="941"/>
        <end position="1135"/>
    </location>
</feature>
<dbReference type="PROSITE" id="PS50887">
    <property type="entry name" value="GGDEF"/>
    <property type="match status" value="1"/>
</dbReference>
<dbReference type="NCBIfam" id="TIGR00229">
    <property type="entry name" value="sensory_box"/>
    <property type="match status" value="4"/>
</dbReference>
<dbReference type="InterPro" id="IPR052155">
    <property type="entry name" value="Biofilm_reg_signaling"/>
</dbReference>
<dbReference type="EMBL" id="VNHM01000015">
    <property type="protein sequence ID" value="TYO94478.1"/>
    <property type="molecule type" value="Genomic_DNA"/>
</dbReference>
<dbReference type="AlphaFoldDB" id="A0A5S4ZPB5"/>
<keyword evidence="6" id="KW-1185">Reference proteome</keyword>
<dbReference type="PROSITE" id="PS50112">
    <property type="entry name" value="PAS"/>
    <property type="match status" value="4"/>
</dbReference>
<dbReference type="InterPro" id="IPR013656">
    <property type="entry name" value="PAS_4"/>
</dbReference>
<dbReference type="InterPro" id="IPR029787">
    <property type="entry name" value="Nucleotide_cyclase"/>
</dbReference>
<dbReference type="CDD" id="cd00077">
    <property type="entry name" value="HDc"/>
    <property type="match status" value="1"/>
</dbReference>
<dbReference type="Pfam" id="PF08448">
    <property type="entry name" value="PAS_4"/>
    <property type="match status" value="1"/>
</dbReference>
<evidence type="ECO:0000259" key="1">
    <source>
        <dbReference type="PROSITE" id="PS50112"/>
    </source>
</evidence>
<feature type="domain" description="PAS" evidence="1">
    <location>
        <begin position="543"/>
        <end position="613"/>
    </location>
</feature>
<dbReference type="RefSeq" id="WP_166512427.1">
    <property type="nucleotide sequence ID" value="NZ_VNHM01000015.1"/>
</dbReference>
<dbReference type="SMART" id="SM00091">
    <property type="entry name" value="PAS"/>
    <property type="match status" value="5"/>
</dbReference>
<dbReference type="InterPro" id="IPR003607">
    <property type="entry name" value="HD/PDEase_dom"/>
</dbReference>
<dbReference type="InterPro" id="IPR037522">
    <property type="entry name" value="HD_GYP_dom"/>
</dbReference>
<dbReference type="InterPro" id="IPR035965">
    <property type="entry name" value="PAS-like_dom_sf"/>
</dbReference>
<dbReference type="InterPro" id="IPR043128">
    <property type="entry name" value="Rev_trsase/Diguanyl_cyclase"/>
</dbReference>
<feature type="domain" description="PAC" evidence="2">
    <location>
        <begin position="494"/>
        <end position="546"/>
    </location>
</feature>
<evidence type="ECO:0000259" key="3">
    <source>
        <dbReference type="PROSITE" id="PS50887"/>
    </source>
</evidence>
<dbReference type="Pfam" id="PF13487">
    <property type="entry name" value="HD_5"/>
    <property type="match status" value="1"/>
</dbReference>
<gene>
    <name evidence="5" type="ORF">LX24_02466</name>
</gene>
<feature type="domain" description="PAC" evidence="2">
    <location>
        <begin position="614"/>
        <end position="664"/>
    </location>
</feature>
<feature type="domain" description="GGDEF" evidence="3">
    <location>
        <begin position="818"/>
        <end position="951"/>
    </location>
</feature>
<dbReference type="Gene3D" id="1.10.3210.10">
    <property type="entry name" value="Hypothetical protein af1432"/>
    <property type="match status" value="1"/>
</dbReference>
<dbReference type="SUPFAM" id="SSF55073">
    <property type="entry name" value="Nucleotide cyclase"/>
    <property type="match status" value="1"/>
</dbReference>
<dbReference type="CDD" id="cd00130">
    <property type="entry name" value="PAS"/>
    <property type="match status" value="4"/>
</dbReference>
<feature type="domain" description="PAS" evidence="1">
    <location>
        <begin position="416"/>
        <end position="489"/>
    </location>
</feature>
<feature type="domain" description="PAC" evidence="2">
    <location>
        <begin position="363"/>
        <end position="415"/>
    </location>
</feature>
<dbReference type="Gene3D" id="3.30.450.20">
    <property type="entry name" value="PAS domain"/>
    <property type="match status" value="5"/>
</dbReference>
<comment type="caution">
    <text evidence="5">The sequence shown here is derived from an EMBL/GenBank/DDBJ whole genome shotgun (WGS) entry which is preliminary data.</text>
</comment>
<dbReference type="Proteomes" id="UP000323166">
    <property type="component" value="Unassembled WGS sequence"/>
</dbReference>
<dbReference type="InterPro" id="IPR000700">
    <property type="entry name" value="PAS-assoc_C"/>
</dbReference>